<protein>
    <submittedName>
        <fullName evidence="4">Uncharacterized protein</fullName>
    </submittedName>
</protein>
<sequence length="137" mass="15560">MGLLLLILLSTLVALIGGLYALGEFRRRRPGEPPLDKGLVPWLGHVLEFRRNTLTFLERMKQKHGPVFTVQLAGFYFTFVQDPLSFGALVKASREKLDFNKFAAHLVRRVFNYEAIEADHNILQISSNKHLKGNGLE</sequence>
<reference evidence="4" key="2">
    <citation type="submission" date="2025-09" db="UniProtKB">
        <authorList>
            <consortium name="Ensembl"/>
        </authorList>
    </citation>
    <scope>IDENTIFICATION</scope>
</reference>
<keyword evidence="3" id="KW-0732">Signal</keyword>
<dbReference type="PANTHER" id="PTHR24306">
    <property type="match status" value="1"/>
</dbReference>
<organism evidence="4 5">
    <name type="scientific">Mola mola</name>
    <name type="common">Ocean sunfish</name>
    <name type="synonym">Tetraodon mola</name>
    <dbReference type="NCBI Taxonomy" id="94237"/>
    <lineage>
        <taxon>Eukaryota</taxon>
        <taxon>Metazoa</taxon>
        <taxon>Chordata</taxon>
        <taxon>Craniata</taxon>
        <taxon>Vertebrata</taxon>
        <taxon>Euteleostomi</taxon>
        <taxon>Actinopterygii</taxon>
        <taxon>Neopterygii</taxon>
        <taxon>Teleostei</taxon>
        <taxon>Neoteleostei</taxon>
        <taxon>Acanthomorphata</taxon>
        <taxon>Eupercaria</taxon>
        <taxon>Tetraodontiformes</taxon>
        <taxon>Molidae</taxon>
        <taxon>Mola</taxon>
    </lineage>
</organism>
<dbReference type="GO" id="GO:0020037">
    <property type="term" value="F:heme binding"/>
    <property type="evidence" value="ECO:0007669"/>
    <property type="project" value="InterPro"/>
</dbReference>
<dbReference type="GO" id="GO:0005506">
    <property type="term" value="F:iron ion binding"/>
    <property type="evidence" value="ECO:0007669"/>
    <property type="project" value="InterPro"/>
</dbReference>
<dbReference type="InterPro" id="IPR002403">
    <property type="entry name" value="Cyt_P450_E_grp-IV"/>
</dbReference>
<dbReference type="Gene3D" id="1.10.630.10">
    <property type="entry name" value="Cytochrome P450"/>
    <property type="match status" value="1"/>
</dbReference>
<keyword evidence="5" id="KW-1185">Reference proteome</keyword>
<feature type="signal peptide" evidence="3">
    <location>
        <begin position="1"/>
        <end position="21"/>
    </location>
</feature>
<dbReference type="OMA" id="WVFHEEE"/>
<dbReference type="InterPro" id="IPR036396">
    <property type="entry name" value="Cyt_P450_sf"/>
</dbReference>
<dbReference type="PANTHER" id="PTHR24306:SF0">
    <property type="entry name" value="7-ALPHA-HYDROXYCHOLEST-4-EN-3-ONE 12-ALPHA-HYDROXYLASE"/>
    <property type="match status" value="1"/>
</dbReference>
<dbReference type="GO" id="GO:0008397">
    <property type="term" value="F:sterol 12-alpha-hydroxylase activity"/>
    <property type="evidence" value="ECO:0007669"/>
    <property type="project" value="TreeGrafter"/>
</dbReference>
<dbReference type="Ensembl" id="ENSMMOT00000022096.1">
    <property type="protein sequence ID" value="ENSMMOP00000021735.1"/>
    <property type="gene ID" value="ENSMMOG00000016520.1"/>
</dbReference>
<dbReference type="Proteomes" id="UP000261620">
    <property type="component" value="Unplaced"/>
</dbReference>
<proteinExistence type="predicted"/>
<dbReference type="STRING" id="94237.ENSMMOP00000021735"/>
<evidence type="ECO:0000256" key="3">
    <source>
        <dbReference type="SAM" id="SignalP"/>
    </source>
</evidence>
<name>A0A3Q3X1C7_MOLML</name>
<dbReference type="PRINTS" id="PR00465">
    <property type="entry name" value="EP450IV"/>
</dbReference>
<keyword evidence="2" id="KW-0408">Iron</keyword>
<evidence type="ECO:0000313" key="5">
    <source>
        <dbReference type="Proteomes" id="UP000261620"/>
    </source>
</evidence>
<evidence type="ECO:0000313" key="4">
    <source>
        <dbReference type="Ensembl" id="ENSMMOP00000021735.1"/>
    </source>
</evidence>
<reference evidence="4" key="1">
    <citation type="submission" date="2025-08" db="UniProtKB">
        <authorList>
            <consortium name="Ensembl"/>
        </authorList>
    </citation>
    <scope>IDENTIFICATION</scope>
</reference>
<dbReference type="SUPFAM" id="SSF48264">
    <property type="entry name" value="Cytochrome P450"/>
    <property type="match status" value="1"/>
</dbReference>
<evidence type="ECO:0000256" key="2">
    <source>
        <dbReference type="ARBA" id="ARBA00023004"/>
    </source>
</evidence>
<accession>A0A3Q3X1C7</accession>
<keyword evidence="1" id="KW-0479">Metal-binding</keyword>
<dbReference type="AlphaFoldDB" id="A0A3Q3X1C7"/>
<feature type="chain" id="PRO_5018666352" evidence="3">
    <location>
        <begin position="22"/>
        <end position="137"/>
    </location>
</feature>
<evidence type="ECO:0000256" key="1">
    <source>
        <dbReference type="ARBA" id="ARBA00022723"/>
    </source>
</evidence>